<dbReference type="EMBL" id="JABMIG020000372">
    <property type="protein sequence ID" value="KAL3779843.1"/>
    <property type="molecule type" value="Genomic_DNA"/>
</dbReference>
<feature type="signal peptide" evidence="1">
    <location>
        <begin position="1"/>
        <end position="19"/>
    </location>
</feature>
<organism evidence="2 3">
    <name type="scientific">Cyclotella cryptica</name>
    <dbReference type="NCBI Taxonomy" id="29204"/>
    <lineage>
        <taxon>Eukaryota</taxon>
        <taxon>Sar</taxon>
        <taxon>Stramenopiles</taxon>
        <taxon>Ochrophyta</taxon>
        <taxon>Bacillariophyta</taxon>
        <taxon>Coscinodiscophyceae</taxon>
        <taxon>Thalassiosirophycidae</taxon>
        <taxon>Stephanodiscales</taxon>
        <taxon>Stephanodiscaceae</taxon>
        <taxon>Cyclotella</taxon>
    </lineage>
</organism>
<keyword evidence="1" id="KW-0732">Signal</keyword>
<accession>A0ABD3NWM9</accession>
<evidence type="ECO:0000313" key="2">
    <source>
        <dbReference type="EMBL" id="KAL3779843.1"/>
    </source>
</evidence>
<dbReference type="Proteomes" id="UP001516023">
    <property type="component" value="Unassembled WGS sequence"/>
</dbReference>
<reference evidence="2 3" key="1">
    <citation type="journal article" date="2020" name="G3 (Bethesda)">
        <title>Improved Reference Genome for Cyclotella cryptica CCMP332, a Model for Cell Wall Morphogenesis, Salinity Adaptation, and Lipid Production in Diatoms (Bacillariophyta).</title>
        <authorList>
            <person name="Roberts W.R."/>
            <person name="Downey K.M."/>
            <person name="Ruck E.C."/>
            <person name="Traller J.C."/>
            <person name="Alverson A.J."/>
        </authorList>
    </citation>
    <scope>NUCLEOTIDE SEQUENCE [LARGE SCALE GENOMIC DNA]</scope>
    <source>
        <strain evidence="2 3">CCMP332</strain>
    </source>
</reference>
<keyword evidence="3" id="KW-1185">Reference proteome</keyword>
<comment type="caution">
    <text evidence="2">The sequence shown here is derived from an EMBL/GenBank/DDBJ whole genome shotgun (WGS) entry which is preliminary data.</text>
</comment>
<evidence type="ECO:0000256" key="1">
    <source>
        <dbReference type="SAM" id="SignalP"/>
    </source>
</evidence>
<proteinExistence type="predicted"/>
<protein>
    <submittedName>
        <fullName evidence="2">Uncharacterized protein</fullName>
    </submittedName>
</protein>
<sequence length="156" mass="17271">MKVALLAIFTFAIADNVLSTKQYPQQALQCYASSALKSQKDGIIICPADRSNYCIKEVINATSRADCGTVPGIYYGRDVWDIKLAQCVYRKCAAKCPSVEEDRKRLFGGGSESNPKLYFNRTSYCCQDNLCNSGRRQRMIAAFFIGIALAVNAIEV</sequence>
<dbReference type="AlphaFoldDB" id="A0ABD3NWM9"/>
<evidence type="ECO:0000313" key="3">
    <source>
        <dbReference type="Proteomes" id="UP001516023"/>
    </source>
</evidence>
<name>A0ABD3NWM9_9STRA</name>
<gene>
    <name evidence="2" type="ORF">HJC23_005769</name>
</gene>
<feature type="chain" id="PRO_5044779752" evidence="1">
    <location>
        <begin position="20"/>
        <end position="156"/>
    </location>
</feature>